<comment type="caution">
    <text evidence="1">The sequence shown here is derived from an EMBL/GenBank/DDBJ whole genome shotgun (WGS) entry which is preliminary data.</text>
</comment>
<accession>A0ABR0ED22</accession>
<evidence type="ECO:0000313" key="1">
    <source>
        <dbReference type="EMBL" id="KAK4499033.1"/>
    </source>
</evidence>
<organism evidence="1 2">
    <name type="scientific">Zasmidium cellare</name>
    <name type="common">Wine cellar mold</name>
    <name type="synonym">Racodium cellare</name>
    <dbReference type="NCBI Taxonomy" id="395010"/>
    <lineage>
        <taxon>Eukaryota</taxon>
        <taxon>Fungi</taxon>
        <taxon>Dikarya</taxon>
        <taxon>Ascomycota</taxon>
        <taxon>Pezizomycotina</taxon>
        <taxon>Dothideomycetes</taxon>
        <taxon>Dothideomycetidae</taxon>
        <taxon>Mycosphaerellales</taxon>
        <taxon>Mycosphaerellaceae</taxon>
        <taxon>Zasmidium</taxon>
    </lineage>
</organism>
<gene>
    <name evidence="1" type="ORF">PRZ48_009545</name>
</gene>
<evidence type="ECO:0008006" key="3">
    <source>
        <dbReference type="Google" id="ProtNLM"/>
    </source>
</evidence>
<evidence type="ECO:0000313" key="2">
    <source>
        <dbReference type="Proteomes" id="UP001305779"/>
    </source>
</evidence>
<dbReference type="InterPro" id="IPR038883">
    <property type="entry name" value="AN11006-like"/>
</dbReference>
<keyword evidence="2" id="KW-1185">Reference proteome</keyword>
<sequence length="219" mass="25168">MSTTDSEAFRFFDLPPELREMVYDYLAEDEISVVKPELQASLSVQDAPLTNMLLVNHQMKNEYHKIAAKKTTLVFSDHENFNFTLPSVPSNLPNVTKISVRSFVVCEDRCPLDCTYCEAAMDLRQSVELILKIQSTMQHVPSLEVNLGVWWKGEGKYNWPATPHRQDVIDVLYNKLIEVPKLSRINVYRSPHRCLEPDKLVDPENLIANWTKADGWKAC</sequence>
<dbReference type="EMBL" id="JAXOVC010000007">
    <property type="protein sequence ID" value="KAK4499033.1"/>
    <property type="molecule type" value="Genomic_DNA"/>
</dbReference>
<dbReference type="PANTHER" id="PTHR42085:SF2">
    <property type="entry name" value="F-BOX DOMAIN-CONTAINING PROTEIN"/>
    <property type="match status" value="1"/>
</dbReference>
<dbReference type="PANTHER" id="PTHR42085">
    <property type="entry name" value="F-BOX DOMAIN-CONTAINING PROTEIN"/>
    <property type="match status" value="1"/>
</dbReference>
<dbReference type="Proteomes" id="UP001305779">
    <property type="component" value="Unassembled WGS sequence"/>
</dbReference>
<protein>
    <recommendedName>
        <fullName evidence="3">F-box domain-containing protein</fullName>
    </recommendedName>
</protein>
<proteinExistence type="predicted"/>
<name>A0ABR0ED22_ZASCE</name>
<reference evidence="1 2" key="1">
    <citation type="journal article" date="2023" name="G3 (Bethesda)">
        <title>A chromosome-level genome assembly of Zasmidium syzygii isolated from banana leaves.</title>
        <authorList>
            <person name="van Westerhoven A.C."/>
            <person name="Mehrabi R."/>
            <person name="Talebi R."/>
            <person name="Steentjes M.B.F."/>
            <person name="Corcolon B."/>
            <person name="Chong P.A."/>
            <person name="Kema G.H.J."/>
            <person name="Seidl M.F."/>
        </authorList>
    </citation>
    <scope>NUCLEOTIDE SEQUENCE [LARGE SCALE GENOMIC DNA]</scope>
    <source>
        <strain evidence="1 2">P124</strain>
    </source>
</reference>